<evidence type="ECO:0000256" key="3">
    <source>
        <dbReference type="ARBA" id="ARBA00022801"/>
    </source>
</evidence>
<sequence length="764" mass="87917">MANVFIKYNPYKLETAVRIDGESVAENSILNVGQKRLQEWVEQIPVFLQEECNEQYFKLDFMGTEMDFEDVQEAVQKSNEEIQIELTHLPIKEVAYMELAIEEVFDEIINGPIEELKTKDLQDAFNKALNDEFEITVVATMSAGKSTLINSLLQRKIMPSSQEACTATISRIKDTDDEEFFAIAYDEFENKVTSVTDVKLENMAKLNADESVSTICLEGDIPFTSTDEMSLVLIDTPGPNNSRDENHLKTTFKNLDESSKALVLYILNATQLAVNDDSKLLDAVANSMKVGGKQSKDRYLFVVNKLDQFRKGDDDVEVSLEKVRKYLADRDIHEPNILPAAALAALDIRELLNNPNEIDEDLEDEISMTARKLNRNEQLHLEKYATLTPSIRRKIQEQYDKADNGDIMNLDTALIHSGIPAIEETIKLYVEKYARTAKIKNVVDTFQKKLESSKAFEQTKNAIAENTERHEQIKMQIQQIEEKLNSGDEAKKFKKKIDTIDVMPQVKKESKKLLAEQQQSMDKFLTNNVDEVFTRGEADTFINNLTNHSKQTNAKLSAGLEKVMNEQLVDTAMKLLNEYKEKIVKLVEGMNTEDLIFEPFELIAAEIDLHGERNRIIEAAKFTERVKVGTETYENPEREGFFGRLKFWKPKYIIEDVYENQEKIKAQVIADEFQALLEGYSRKIVKQTENEVKDKMKKLKFDYHRKFEAVDQMLRDKLHDLETFTADAETIKQLIQESKLKFAWLERIEQKVNNIIEIEEVVHS</sequence>
<protein>
    <recommendedName>
        <fullName evidence="7">Dynamin N-terminal domain-containing protein</fullName>
    </recommendedName>
</protein>
<dbReference type="Pfam" id="PF00350">
    <property type="entry name" value="Dynamin_N"/>
    <property type="match status" value="1"/>
</dbReference>
<dbReference type="GO" id="GO:0005525">
    <property type="term" value="F:GTP binding"/>
    <property type="evidence" value="ECO:0007669"/>
    <property type="project" value="UniProtKB-KW"/>
</dbReference>
<dbReference type="Gene3D" id="3.40.50.300">
    <property type="entry name" value="P-loop containing nucleotide triphosphate hydrolases"/>
    <property type="match status" value="1"/>
</dbReference>
<keyword evidence="5" id="KW-0472">Membrane</keyword>
<comment type="caution">
    <text evidence="8">The sequence shown here is derived from an EMBL/GenBank/DDBJ whole genome shotgun (WGS) entry which is preliminary data.</text>
</comment>
<dbReference type="GO" id="GO:0003924">
    <property type="term" value="F:GTPase activity"/>
    <property type="evidence" value="ECO:0007669"/>
    <property type="project" value="InterPro"/>
</dbReference>
<evidence type="ECO:0000256" key="1">
    <source>
        <dbReference type="ARBA" id="ARBA00004370"/>
    </source>
</evidence>
<keyword evidence="6" id="KW-0175">Coiled coil</keyword>
<reference evidence="8 9" key="1">
    <citation type="submission" date="2016-01" db="EMBL/GenBank/DDBJ databases">
        <title>Investigation of taxonomic status of Bacillus aminovorans.</title>
        <authorList>
            <person name="Verma A."/>
            <person name="Pal Y."/>
            <person name="Krishnamurthi S."/>
        </authorList>
    </citation>
    <scope>NUCLEOTIDE SEQUENCE [LARGE SCALE GENOMIC DNA]</scope>
    <source>
        <strain evidence="8 9">DSM 1314</strain>
    </source>
</reference>
<gene>
    <name evidence="8" type="ORF">AWH49_11725</name>
</gene>
<keyword evidence="4" id="KW-0342">GTP-binding</keyword>
<keyword evidence="9" id="KW-1185">Reference proteome</keyword>
<dbReference type="GO" id="GO:0016020">
    <property type="term" value="C:membrane"/>
    <property type="evidence" value="ECO:0007669"/>
    <property type="project" value="UniProtKB-SubCell"/>
</dbReference>
<keyword evidence="2" id="KW-0547">Nucleotide-binding</keyword>
<dbReference type="PANTHER" id="PTHR10465:SF0">
    <property type="entry name" value="SARCALUMENIN"/>
    <property type="match status" value="1"/>
</dbReference>
<proteinExistence type="predicted"/>
<dbReference type="RefSeq" id="WP_063965185.1">
    <property type="nucleotide sequence ID" value="NZ_JBCNAN010000017.1"/>
</dbReference>
<dbReference type="EMBL" id="LQWY01000016">
    <property type="protein sequence ID" value="OAH61612.1"/>
    <property type="molecule type" value="Genomic_DNA"/>
</dbReference>
<evidence type="ECO:0000256" key="5">
    <source>
        <dbReference type="ARBA" id="ARBA00023136"/>
    </source>
</evidence>
<comment type="subcellular location">
    <subcellularLocation>
        <location evidence="1">Membrane</location>
    </subcellularLocation>
</comment>
<dbReference type="Proteomes" id="UP000076935">
    <property type="component" value="Unassembled WGS sequence"/>
</dbReference>
<feature type="domain" description="Dynamin N-terminal" evidence="7">
    <location>
        <begin position="135"/>
        <end position="305"/>
    </location>
</feature>
<evidence type="ECO:0000256" key="4">
    <source>
        <dbReference type="ARBA" id="ARBA00023134"/>
    </source>
</evidence>
<evidence type="ECO:0000313" key="8">
    <source>
        <dbReference type="EMBL" id="OAH61612.1"/>
    </source>
</evidence>
<feature type="coiled-coil region" evidence="6">
    <location>
        <begin position="463"/>
        <end position="490"/>
    </location>
</feature>
<dbReference type="InterPro" id="IPR045063">
    <property type="entry name" value="Dynamin_N"/>
</dbReference>
<evidence type="ECO:0000313" key="9">
    <source>
        <dbReference type="Proteomes" id="UP000076935"/>
    </source>
</evidence>
<accession>A0A177L8I4</accession>
<organism evidence="8 9">
    <name type="scientific">Domibacillus aminovorans</name>
    <dbReference type="NCBI Taxonomy" id="29332"/>
    <lineage>
        <taxon>Bacteria</taxon>
        <taxon>Bacillati</taxon>
        <taxon>Bacillota</taxon>
        <taxon>Bacilli</taxon>
        <taxon>Bacillales</taxon>
        <taxon>Bacillaceae</taxon>
        <taxon>Domibacillus</taxon>
    </lineage>
</organism>
<dbReference type="SUPFAM" id="SSF52540">
    <property type="entry name" value="P-loop containing nucleoside triphosphate hydrolases"/>
    <property type="match status" value="1"/>
</dbReference>
<dbReference type="InterPro" id="IPR027094">
    <property type="entry name" value="Mitofusin_fam"/>
</dbReference>
<evidence type="ECO:0000256" key="2">
    <source>
        <dbReference type="ARBA" id="ARBA00022741"/>
    </source>
</evidence>
<evidence type="ECO:0000256" key="6">
    <source>
        <dbReference type="SAM" id="Coils"/>
    </source>
</evidence>
<keyword evidence="3" id="KW-0378">Hydrolase</keyword>
<name>A0A177L8I4_9BACI</name>
<dbReference type="InterPro" id="IPR027417">
    <property type="entry name" value="P-loop_NTPase"/>
</dbReference>
<dbReference type="PANTHER" id="PTHR10465">
    <property type="entry name" value="TRANSMEMBRANE GTPASE FZO1"/>
    <property type="match status" value="1"/>
</dbReference>
<dbReference type="AlphaFoldDB" id="A0A177L8I4"/>
<evidence type="ECO:0000259" key="7">
    <source>
        <dbReference type="Pfam" id="PF00350"/>
    </source>
</evidence>